<dbReference type="AlphaFoldDB" id="A0A6I8UN24"/>
<protein>
    <submittedName>
        <fullName evidence="3">Uncharacterized protein</fullName>
    </submittedName>
</protein>
<reference evidence="3" key="2">
    <citation type="submission" date="2025-08" db="UniProtKB">
        <authorList>
            <consortium name="RefSeq"/>
        </authorList>
    </citation>
    <scope>IDENTIFICATION</scope>
    <source>
        <strain evidence="3">MV-25-SWS-2005</strain>
        <tissue evidence="3">Whole body</tissue>
    </source>
</reference>
<dbReference type="RefSeq" id="XP_001358157.2">
    <property type="nucleotide sequence ID" value="XM_001358120.3"/>
</dbReference>
<feature type="region of interest" description="Disordered" evidence="1">
    <location>
        <begin position="141"/>
        <end position="210"/>
    </location>
</feature>
<name>A0A6I8UN24_DROPS</name>
<organism evidence="2 3">
    <name type="scientific">Drosophila pseudoobscura pseudoobscura</name>
    <name type="common">Fruit fly</name>
    <dbReference type="NCBI Taxonomy" id="46245"/>
    <lineage>
        <taxon>Eukaryota</taxon>
        <taxon>Metazoa</taxon>
        <taxon>Ecdysozoa</taxon>
        <taxon>Arthropoda</taxon>
        <taxon>Hexapoda</taxon>
        <taxon>Insecta</taxon>
        <taxon>Pterygota</taxon>
        <taxon>Neoptera</taxon>
        <taxon>Endopterygota</taxon>
        <taxon>Diptera</taxon>
        <taxon>Brachycera</taxon>
        <taxon>Muscomorpha</taxon>
        <taxon>Ephydroidea</taxon>
        <taxon>Drosophilidae</taxon>
        <taxon>Drosophila</taxon>
        <taxon>Sophophora</taxon>
    </lineage>
</organism>
<reference evidence="2" key="1">
    <citation type="submission" date="2024-06" db="UniProtKB">
        <authorList>
            <consortium name="RefSeq"/>
        </authorList>
    </citation>
    <scope>NUCLEOTIDE SEQUENCE [LARGE SCALE GENOMIC DNA]</scope>
    <source>
        <strain evidence="2">MV2-25</strain>
    </source>
</reference>
<dbReference type="KEGG" id="dpo:4800976"/>
<evidence type="ECO:0000313" key="3">
    <source>
        <dbReference type="RefSeq" id="XP_001358157.2"/>
    </source>
</evidence>
<evidence type="ECO:0000313" key="2">
    <source>
        <dbReference type="Proteomes" id="UP000001819"/>
    </source>
</evidence>
<evidence type="ECO:0000256" key="1">
    <source>
        <dbReference type="SAM" id="MobiDB-lite"/>
    </source>
</evidence>
<gene>
    <name evidence="3" type="primary">LOC4800976</name>
</gene>
<sequence length="210" mass="23293">MSGLNQHYQDYYLMPGTYSYPMATHPAPTASAYLPNYEEMSWLMPDNSAATYVASPIGVINYLSDLQSQMALPTQQNLSSGLFYAVLNPLEQHVGMPMAVPVVVPVQVPVSVPAYHQAIYACQQPVEQICYYQLVPMSEEEVTSTGQQPEDYSAQPAEAEEQAMEPAVEQEPTNGQRTYQAEEGYLVEEPTSSEADQEESKEEPTTPETH</sequence>
<keyword evidence="2" id="KW-1185">Reference proteome</keyword>
<dbReference type="InParanoid" id="A0A6I8UN24"/>
<proteinExistence type="predicted"/>
<accession>A0A6I8UN24</accession>
<dbReference type="Proteomes" id="UP000001819">
    <property type="component" value="Chromosome 2"/>
</dbReference>